<reference evidence="9" key="1">
    <citation type="journal article" date="2023" name="Commun. Biol.">
        <title>Genome analysis of Parmales, the sister group of diatoms, reveals the evolutionary specialization of diatoms from phago-mixotrophs to photoautotrophs.</title>
        <authorList>
            <person name="Ban H."/>
            <person name="Sato S."/>
            <person name="Yoshikawa S."/>
            <person name="Yamada K."/>
            <person name="Nakamura Y."/>
            <person name="Ichinomiya M."/>
            <person name="Sato N."/>
            <person name="Blanc-Mathieu R."/>
            <person name="Endo H."/>
            <person name="Kuwata A."/>
            <person name="Ogata H."/>
        </authorList>
    </citation>
    <scope>NUCLEOTIDE SEQUENCE [LARGE SCALE GENOMIC DNA]</scope>
    <source>
        <strain evidence="9">NIES 3699</strain>
    </source>
</reference>
<dbReference type="PANTHER" id="PTHR21355:SF0">
    <property type="entry name" value="G-PROTEIN COUPLED RECEPTOR-ASSOCIATED PROTEIN LMBRD2"/>
    <property type="match status" value="1"/>
</dbReference>
<sequence length="611" mass="67380">MTNIPDVPGAVAASFMLPLPFCFLFARSYANPASTPLPTLAVLIISYSLTTTACLLLPFDLSYTAANQSANNNYGNSTSTTSPPAYSAAISVGWKTTFWTTFILAWGVLPLLTDFIQSGYLTPKEKVKDALNKNMKFYVTAGGVGLVVIIGLLIFGDGANPFDFLMAAGNTYGLLLVVVLLGHGLVNLPRAFFAKANPQLLVTRRYLLASTLDSDLFEAVWSLQDIEEVVDSVLSRKSAQTHNPQASEYLTEIQFARESGVADLISSSDIESRRTKTDRFSLTRDSDTEGDLPLLDPGCELTVENLANLNASLKQRQMTLRQAVVCRDALVDEVQYYEALSSGTLPEPEPFRPNPDVNCAEIVLSRVDLFFAWIEYYWRIHLRRGACLAFGALATLLSVLVLWSELTMGFSVSLSPFGQMMAHTLHGTARPSYFLEMISLLPLVYISWCVYSSLLSVRLFSKYGLKSKKRSDGPALAFSASYLVRMQFPLCYNYLLFLRYNASESSAFTALMSNMDTIPLLGTSLSVYLPLFTVALCAATFFNVYARLLAKLGIEHDDAIIYGGDAEEYEMKIREGKALLRKATRTDDHQPSSNSSSSSNSNSNNRTYNKV</sequence>
<accession>A0A9W7EWD6</accession>
<keyword evidence="5 7" id="KW-0472">Membrane</keyword>
<dbReference type="Proteomes" id="UP001165160">
    <property type="component" value="Unassembled WGS sequence"/>
</dbReference>
<evidence type="ECO:0000256" key="7">
    <source>
        <dbReference type="SAM" id="Phobius"/>
    </source>
</evidence>
<dbReference type="EMBL" id="BRXX01000152">
    <property type="protein sequence ID" value="GMH94218.1"/>
    <property type="molecule type" value="Genomic_DNA"/>
</dbReference>
<keyword evidence="4 7" id="KW-1133">Transmembrane helix</keyword>
<evidence type="ECO:0000256" key="3">
    <source>
        <dbReference type="ARBA" id="ARBA00022692"/>
    </source>
</evidence>
<feature type="transmembrane region" description="Helical" evidence="7">
    <location>
        <begin position="37"/>
        <end position="59"/>
    </location>
</feature>
<evidence type="ECO:0000256" key="4">
    <source>
        <dbReference type="ARBA" id="ARBA00022989"/>
    </source>
</evidence>
<feature type="transmembrane region" description="Helical" evidence="7">
    <location>
        <begin position="387"/>
        <end position="413"/>
    </location>
</feature>
<evidence type="ECO:0000256" key="6">
    <source>
        <dbReference type="SAM" id="MobiDB-lite"/>
    </source>
</evidence>
<feature type="transmembrane region" description="Helical" evidence="7">
    <location>
        <begin position="12"/>
        <end position="30"/>
    </location>
</feature>
<keyword evidence="3 7" id="KW-0812">Transmembrane</keyword>
<name>A0A9W7EWD6_9STRA</name>
<feature type="compositionally biased region" description="Low complexity" evidence="6">
    <location>
        <begin position="592"/>
        <end position="605"/>
    </location>
</feature>
<feature type="region of interest" description="Disordered" evidence="6">
    <location>
        <begin position="582"/>
        <end position="611"/>
    </location>
</feature>
<evidence type="ECO:0000256" key="1">
    <source>
        <dbReference type="ARBA" id="ARBA00004141"/>
    </source>
</evidence>
<evidence type="ECO:0008006" key="10">
    <source>
        <dbReference type="Google" id="ProtNLM"/>
    </source>
</evidence>
<comment type="caution">
    <text evidence="8">The sequence shown here is derived from an EMBL/GenBank/DDBJ whole genome shotgun (WGS) entry which is preliminary data.</text>
</comment>
<dbReference type="InterPro" id="IPR051584">
    <property type="entry name" value="GPCR-associated_LMBR1"/>
</dbReference>
<feature type="transmembrane region" description="Helical" evidence="7">
    <location>
        <begin position="167"/>
        <end position="186"/>
    </location>
</feature>
<proteinExistence type="inferred from homology"/>
<evidence type="ECO:0000313" key="8">
    <source>
        <dbReference type="EMBL" id="GMH94218.1"/>
    </source>
</evidence>
<feature type="transmembrane region" description="Helical" evidence="7">
    <location>
        <begin position="97"/>
        <end position="116"/>
    </location>
</feature>
<feature type="transmembrane region" description="Helical" evidence="7">
    <location>
        <begin position="475"/>
        <end position="497"/>
    </location>
</feature>
<dbReference type="InterPro" id="IPR006876">
    <property type="entry name" value="LMBR1-like_membr_prot"/>
</dbReference>
<gene>
    <name evidence="8" type="ORF">TrVE_jg1266</name>
</gene>
<feature type="transmembrane region" description="Helical" evidence="7">
    <location>
        <begin position="517"/>
        <end position="542"/>
    </location>
</feature>
<dbReference type="PANTHER" id="PTHR21355">
    <property type="entry name" value="G-PROTEIN COUPLED RECEPTOR-ASSOCIATED PROTEIN LMBRD2"/>
    <property type="match status" value="1"/>
</dbReference>
<organism evidence="8 9">
    <name type="scientific">Triparma verrucosa</name>
    <dbReference type="NCBI Taxonomy" id="1606542"/>
    <lineage>
        <taxon>Eukaryota</taxon>
        <taxon>Sar</taxon>
        <taxon>Stramenopiles</taxon>
        <taxon>Ochrophyta</taxon>
        <taxon>Bolidophyceae</taxon>
        <taxon>Parmales</taxon>
        <taxon>Triparmaceae</taxon>
        <taxon>Triparma</taxon>
    </lineage>
</organism>
<comment type="subcellular location">
    <subcellularLocation>
        <location evidence="1">Membrane</location>
        <topology evidence="1">Multi-pass membrane protein</topology>
    </subcellularLocation>
</comment>
<dbReference type="AlphaFoldDB" id="A0A9W7EWD6"/>
<evidence type="ECO:0000256" key="5">
    <source>
        <dbReference type="ARBA" id="ARBA00023136"/>
    </source>
</evidence>
<evidence type="ECO:0000313" key="9">
    <source>
        <dbReference type="Proteomes" id="UP001165160"/>
    </source>
</evidence>
<comment type="similarity">
    <text evidence="2">Belongs to the LIMR family.</text>
</comment>
<dbReference type="Pfam" id="PF04791">
    <property type="entry name" value="LMBR1"/>
    <property type="match status" value="1"/>
</dbReference>
<evidence type="ECO:0000256" key="2">
    <source>
        <dbReference type="ARBA" id="ARBA00010487"/>
    </source>
</evidence>
<feature type="transmembrane region" description="Helical" evidence="7">
    <location>
        <begin position="137"/>
        <end position="155"/>
    </location>
</feature>
<protein>
    <recommendedName>
        <fullName evidence="10">LMBR1-like membrane protein</fullName>
    </recommendedName>
</protein>
<dbReference type="GO" id="GO:0016020">
    <property type="term" value="C:membrane"/>
    <property type="evidence" value="ECO:0007669"/>
    <property type="project" value="UniProtKB-SubCell"/>
</dbReference>
<feature type="transmembrane region" description="Helical" evidence="7">
    <location>
        <begin position="433"/>
        <end position="454"/>
    </location>
</feature>
<keyword evidence="9" id="KW-1185">Reference proteome</keyword>